<accession>A0A172XYL2</accession>
<proteinExistence type="predicted"/>
<evidence type="ECO:0000313" key="2">
    <source>
        <dbReference type="Proteomes" id="UP000077824"/>
    </source>
</evidence>
<dbReference type="EMBL" id="CP015199">
    <property type="protein sequence ID" value="ANF52044.1"/>
    <property type="molecule type" value="Genomic_DNA"/>
</dbReference>
<evidence type="ECO:0000313" key="1">
    <source>
        <dbReference type="EMBL" id="ANF52044.1"/>
    </source>
</evidence>
<name>A0A172XYL2_9FLAO</name>
<sequence>MLLKVWLYELISENRLRAYCTDLEIINKILMLAHQKIPIFQGQKASRYKVSCLIEVILINNVID</sequence>
<keyword evidence="2" id="KW-1185">Reference proteome</keyword>
<reference evidence="1 2" key="1">
    <citation type="submission" date="2016-04" db="EMBL/GenBank/DDBJ databases">
        <title>Complete Genome Sequence of Chryseobacterium sp. IHBB 10212.</title>
        <authorList>
            <person name="Pal M."/>
            <person name="Swarnkar M.K."/>
            <person name="Kaushal K."/>
            <person name="Chhibber S."/>
            <person name="Singh A.K."/>
            <person name="Gulati A."/>
        </authorList>
    </citation>
    <scope>NUCLEOTIDE SEQUENCE [LARGE SCALE GENOMIC DNA]</scope>
    <source>
        <strain evidence="1 2">IHBB 10212</strain>
    </source>
</reference>
<dbReference type="KEGG" id="chh:A0O34_16655"/>
<protein>
    <submittedName>
        <fullName evidence="1">Uncharacterized protein</fullName>
    </submittedName>
</protein>
<organism evidence="1 2">
    <name type="scientific">Chryseobacterium glaciei</name>
    <dbReference type="NCBI Taxonomy" id="1685010"/>
    <lineage>
        <taxon>Bacteria</taxon>
        <taxon>Pseudomonadati</taxon>
        <taxon>Bacteroidota</taxon>
        <taxon>Flavobacteriia</taxon>
        <taxon>Flavobacteriales</taxon>
        <taxon>Weeksellaceae</taxon>
        <taxon>Chryseobacterium group</taxon>
        <taxon>Chryseobacterium</taxon>
    </lineage>
</organism>
<gene>
    <name evidence="1" type="ORF">A0O34_16655</name>
</gene>
<dbReference type="AlphaFoldDB" id="A0A172XYL2"/>
<dbReference type="Proteomes" id="UP000077824">
    <property type="component" value="Chromosome"/>
</dbReference>